<name>A0ABW5WUZ6_9STAP</name>
<feature type="transmembrane region" description="Helical" evidence="1">
    <location>
        <begin position="146"/>
        <end position="168"/>
    </location>
</feature>
<evidence type="ECO:0000313" key="2">
    <source>
        <dbReference type="EMBL" id="MFD2830322.1"/>
    </source>
</evidence>
<comment type="caution">
    <text evidence="2">The sequence shown here is derived from an EMBL/GenBank/DDBJ whole genome shotgun (WGS) entry which is preliminary data.</text>
</comment>
<keyword evidence="1" id="KW-1133">Transmembrane helix</keyword>
<feature type="transmembrane region" description="Helical" evidence="1">
    <location>
        <begin position="308"/>
        <end position="326"/>
    </location>
</feature>
<feature type="transmembrane region" description="Helical" evidence="1">
    <location>
        <begin position="279"/>
        <end position="302"/>
    </location>
</feature>
<keyword evidence="3" id="KW-1185">Reference proteome</keyword>
<evidence type="ECO:0000256" key="1">
    <source>
        <dbReference type="SAM" id="Phobius"/>
    </source>
</evidence>
<feature type="transmembrane region" description="Helical" evidence="1">
    <location>
        <begin position="180"/>
        <end position="200"/>
    </location>
</feature>
<evidence type="ECO:0008006" key="4">
    <source>
        <dbReference type="Google" id="ProtNLM"/>
    </source>
</evidence>
<proteinExistence type="predicted"/>
<organism evidence="2 3">
    <name type="scientific">Corticicoccus populi</name>
    <dbReference type="NCBI Taxonomy" id="1812821"/>
    <lineage>
        <taxon>Bacteria</taxon>
        <taxon>Bacillati</taxon>
        <taxon>Bacillota</taxon>
        <taxon>Bacilli</taxon>
        <taxon>Bacillales</taxon>
        <taxon>Staphylococcaceae</taxon>
        <taxon>Corticicoccus</taxon>
    </lineage>
</organism>
<protein>
    <recommendedName>
        <fullName evidence="4">ABC transporter permease</fullName>
    </recommendedName>
</protein>
<keyword evidence="1" id="KW-0472">Membrane</keyword>
<dbReference type="Proteomes" id="UP001597519">
    <property type="component" value="Unassembled WGS sequence"/>
</dbReference>
<feature type="transmembrane region" description="Helical" evidence="1">
    <location>
        <begin position="12"/>
        <end position="42"/>
    </location>
</feature>
<feature type="transmembrane region" description="Helical" evidence="1">
    <location>
        <begin position="338"/>
        <end position="357"/>
    </location>
</feature>
<feature type="transmembrane region" description="Helical" evidence="1">
    <location>
        <begin position="104"/>
        <end position="134"/>
    </location>
</feature>
<reference evidence="3" key="1">
    <citation type="journal article" date="2019" name="Int. J. Syst. Evol. Microbiol.">
        <title>The Global Catalogue of Microorganisms (GCM) 10K type strain sequencing project: providing services to taxonomists for standard genome sequencing and annotation.</title>
        <authorList>
            <consortium name="The Broad Institute Genomics Platform"/>
            <consortium name="The Broad Institute Genome Sequencing Center for Infectious Disease"/>
            <person name="Wu L."/>
            <person name="Ma J."/>
        </authorList>
    </citation>
    <scope>NUCLEOTIDE SEQUENCE [LARGE SCALE GENOMIC DNA]</scope>
    <source>
        <strain evidence="3">KCTC 33575</strain>
    </source>
</reference>
<dbReference type="EMBL" id="JBHUOQ010000001">
    <property type="protein sequence ID" value="MFD2830322.1"/>
    <property type="molecule type" value="Genomic_DNA"/>
</dbReference>
<dbReference type="RefSeq" id="WP_377773141.1">
    <property type="nucleotide sequence ID" value="NZ_JBHUOQ010000001.1"/>
</dbReference>
<feature type="transmembrane region" description="Helical" evidence="1">
    <location>
        <begin position="62"/>
        <end position="84"/>
    </location>
</feature>
<evidence type="ECO:0000313" key="3">
    <source>
        <dbReference type="Proteomes" id="UP001597519"/>
    </source>
</evidence>
<keyword evidence="1" id="KW-0812">Transmembrane</keyword>
<sequence length="681" mass="77711">MKSQTSLWNKSLFNYFSGSVVWLSFVYLIVSIIALPLSLWILSINSMPGEMPGTGDNMLMEIASVHIVLSGIYVVLLTLFMFNYKNNEDVSDFIHSLPVKRHSVLTHALFVGFLSMTLPLIITGVILFFLRYALVFTITAGEVGIWFLYTLFVLYTVFAVSVFAGFLVNKIFVHLQMVVVLFFLPLAFWAMTVVTADLFFDGITASTFTGYGSSLMDPVVDNTFPVFAVTQTFETFEIWKIAVWTVIAVLLTAVSYLLYARRKNEFVNQAFTYTWVKDILTSLISIIGMLALGTVISWTFAIHSFAQIIFFVLGFIVSFIVIEMFFQSSVKLEFKLRTILTALAAVVIFWALFFTGWNHYVNKIPDRAEVESVYVEVNGDFAYSQSPSYYMYDFEKYVDEDYLFIEDDSFIDAVYQTHEYAVSHMSNKQDPDRFASMNVTYKLSDGSTMSRSFDSLLESQEGENLLNNINQYNLLAEQDFINAVTDPSKIEYLSLNGNMIDTIELTKEEEISSFIAEYKADLPVLKSAYGPLVNRGSTSNLWMQLEFEDNDYVEVNVSPYHPAVVKLMEEHNVDISLFYDIDVSRDMYTLELSEEEKRDFFRDFDSIPFEEIEEKYSLTALSEEEKEAAVESINNNELDASASKVLIYNSYMGEEGFVTEAGTDEEYTEPAGYMYDLIGIE</sequence>
<accession>A0ABW5WUZ6</accession>
<gene>
    <name evidence="2" type="ORF">ACFSX4_07535</name>
</gene>
<feature type="transmembrane region" description="Helical" evidence="1">
    <location>
        <begin position="241"/>
        <end position="259"/>
    </location>
</feature>